<keyword evidence="2" id="KW-1185">Reference proteome</keyword>
<accession>A0A444ULE3</accession>
<evidence type="ECO:0000313" key="1">
    <source>
        <dbReference type="EMBL" id="RXM35995.1"/>
    </source>
</evidence>
<evidence type="ECO:0000313" key="2">
    <source>
        <dbReference type="Proteomes" id="UP000289886"/>
    </source>
</evidence>
<sequence>MAASLCWLNRIAFHFRIGDKLIRDLVSKYKFHLFAEKQTCNARQVHDCRGLETFNYNIGFEHEPEFLYDVYQPYAVNTVYNVYFEFNDCSGVFQNASDEDVDEGYVITGDSIGLRLTAVQFWKCSEVGLKLPSHKKQQDCKFVVAKSLPQQGTKLGTLIR</sequence>
<reference evidence="1 2" key="1">
    <citation type="submission" date="2019-01" db="EMBL/GenBank/DDBJ databases">
        <title>Draft Genome and Complete Hox-Cluster Characterization of the Sterlet Sturgeon (Acipenser ruthenus).</title>
        <authorList>
            <person name="Wei Q."/>
        </authorList>
    </citation>
    <scope>NUCLEOTIDE SEQUENCE [LARGE SCALE GENOMIC DNA]</scope>
    <source>
        <strain evidence="1">WHYD16114868_AA</strain>
        <tissue evidence="1">Blood</tissue>
    </source>
</reference>
<comment type="caution">
    <text evidence="1">The sequence shown here is derived from an EMBL/GenBank/DDBJ whole genome shotgun (WGS) entry which is preliminary data.</text>
</comment>
<protein>
    <submittedName>
        <fullName evidence="1">Uncharacterized protein</fullName>
    </submittedName>
</protein>
<dbReference type="EMBL" id="SCEB01214325">
    <property type="protein sequence ID" value="RXM35995.1"/>
    <property type="molecule type" value="Genomic_DNA"/>
</dbReference>
<name>A0A444ULE3_ACIRT</name>
<proteinExistence type="predicted"/>
<dbReference type="Proteomes" id="UP000289886">
    <property type="component" value="Unassembled WGS sequence"/>
</dbReference>
<dbReference type="AlphaFoldDB" id="A0A444ULE3"/>
<gene>
    <name evidence="1" type="ORF">EOD39_3786</name>
</gene>
<organism evidence="1 2">
    <name type="scientific">Acipenser ruthenus</name>
    <name type="common">Sterlet sturgeon</name>
    <dbReference type="NCBI Taxonomy" id="7906"/>
    <lineage>
        <taxon>Eukaryota</taxon>
        <taxon>Metazoa</taxon>
        <taxon>Chordata</taxon>
        <taxon>Craniata</taxon>
        <taxon>Vertebrata</taxon>
        <taxon>Euteleostomi</taxon>
        <taxon>Actinopterygii</taxon>
        <taxon>Chondrostei</taxon>
        <taxon>Acipenseriformes</taxon>
        <taxon>Acipenseridae</taxon>
        <taxon>Acipenser</taxon>
    </lineage>
</organism>